<dbReference type="Proteomes" id="UP000015106">
    <property type="component" value="Chromosome 3"/>
</dbReference>
<dbReference type="EnsemblPlants" id="TuG1812G0300000149.01.T01">
    <property type="protein sequence ID" value="TuG1812G0300000149.01.T01"/>
    <property type="gene ID" value="TuG1812G0300000149.01"/>
</dbReference>
<reference evidence="3" key="1">
    <citation type="journal article" date="2013" name="Nature">
        <title>Draft genome of the wheat A-genome progenitor Triticum urartu.</title>
        <authorList>
            <person name="Ling H.Q."/>
            <person name="Zhao S."/>
            <person name="Liu D."/>
            <person name="Wang J."/>
            <person name="Sun H."/>
            <person name="Zhang C."/>
            <person name="Fan H."/>
            <person name="Li D."/>
            <person name="Dong L."/>
            <person name="Tao Y."/>
            <person name="Gao C."/>
            <person name="Wu H."/>
            <person name="Li Y."/>
            <person name="Cui Y."/>
            <person name="Guo X."/>
            <person name="Zheng S."/>
            <person name="Wang B."/>
            <person name="Yu K."/>
            <person name="Liang Q."/>
            <person name="Yang W."/>
            <person name="Lou X."/>
            <person name="Chen J."/>
            <person name="Feng M."/>
            <person name="Jian J."/>
            <person name="Zhang X."/>
            <person name="Luo G."/>
            <person name="Jiang Y."/>
            <person name="Liu J."/>
            <person name="Wang Z."/>
            <person name="Sha Y."/>
            <person name="Zhang B."/>
            <person name="Wu H."/>
            <person name="Tang D."/>
            <person name="Shen Q."/>
            <person name="Xue P."/>
            <person name="Zou S."/>
            <person name="Wang X."/>
            <person name="Liu X."/>
            <person name="Wang F."/>
            <person name="Yang Y."/>
            <person name="An X."/>
            <person name="Dong Z."/>
            <person name="Zhang K."/>
            <person name="Zhang X."/>
            <person name="Luo M.C."/>
            <person name="Dvorak J."/>
            <person name="Tong Y."/>
            <person name="Wang J."/>
            <person name="Yang H."/>
            <person name="Li Z."/>
            <person name="Wang D."/>
            <person name="Zhang A."/>
            <person name="Wang J."/>
        </authorList>
    </citation>
    <scope>NUCLEOTIDE SEQUENCE</scope>
    <source>
        <strain evidence="3">cv. G1812</strain>
    </source>
</reference>
<dbReference type="AlphaFoldDB" id="A0A8R7PMI1"/>
<evidence type="ECO:0000256" key="1">
    <source>
        <dbReference type="SAM" id="SignalP"/>
    </source>
</evidence>
<proteinExistence type="predicted"/>
<reference evidence="2" key="3">
    <citation type="submission" date="2022-06" db="UniProtKB">
        <authorList>
            <consortium name="EnsemblPlants"/>
        </authorList>
    </citation>
    <scope>IDENTIFICATION</scope>
</reference>
<keyword evidence="1" id="KW-0732">Signal</keyword>
<feature type="chain" id="PRO_5035934308" evidence="1">
    <location>
        <begin position="30"/>
        <end position="162"/>
    </location>
</feature>
<keyword evidence="3" id="KW-1185">Reference proteome</keyword>
<sequence length="162" mass="17205">MHVLLLLFSLVRRAAILALVCCSLSCLAADRVALDGGREPGTPPSPVHGPTVDTPGPGFPVPRIPGPCPSTPIHTPPPPVYGNPVTPTPSVPIPPPPILVPGNPLVTLIPSVSTPYCPHAGDGEHAMLFNPYSMCRECRICRHRHQTARHCSILLRTSVDYA</sequence>
<feature type="signal peptide" evidence="1">
    <location>
        <begin position="1"/>
        <end position="29"/>
    </location>
</feature>
<accession>A0A8R7PMI1</accession>
<evidence type="ECO:0000313" key="3">
    <source>
        <dbReference type="Proteomes" id="UP000015106"/>
    </source>
</evidence>
<dbReference type="Gramene" id="TuG1812G0300000149.01.T01">
    <property type="protein sequence ID" value="TuG1812G0300000149.01.T01"/>
    <property type="gene ID" value="TuG1812G0300000149.01"/>
</dbReference>
<protein>
    <submittedName>
        <fullName evidence="2">Uncharacterized protein</fullName>
    </submittedName>
</protein>
<organism evidence="2 3">
    <name type="scientific">Triticum urartu</name>
    <name type="common">Red wild einkorn</name>
    <name type="synonym">Crithodium urartu</name>
    <dbReference type="NCBI Taxonomy" id="4572"/>
    <lineage>
        <taxon>Eukaryota</taxon>
        <taxon>Viridiplantae</taxon>
        <taxon>Streptophyta</taxon>
        <taxon>Embryophyta</taxon>
        <taxon>Tracheophyta</taxon>
        <taxon>Spermatophyta</taxon>
        <taxon>Magnoliopsida</taxon>
        <taxon>Liliopsida</taxon>
        <taxon>Poales</taxon>
        <taxon>Poaceae</taxon>
        <taxon>BOP clade</taxon>
        <taxon>Pooideae</taxon>
        <taxon>Triticodae</taxon>
        <taxon>Triticeae</taxon>
        <taxon>Triticinae</taxon>
        <taxon>Triticum</taxon>
    </lineage>
</organism>
<reference evidence="2" key="2">
    <citation type="submission" date="2018-03" db="EMBL/GenBank/DDBJ databases">
        <title>The Triticum urartu genome reveals the dynamic nature of wheat genome evolution.</title>
        <authorList>
            <person name="Ling H."/>
            <person name="Ma B."/>
            <person name="Shi X."/>
            <person name="Liu H."/>
            <person name="Dong L."/>
            <person name="Sun H."/>
            <person name="Cao Y."/>
            <person name="Gao Q."/>
            <person name="Zheng S."/>
            <person name="Li Y."/>
            <person name="Yu Y."/>
            <person name="Du H."/>
            <person name="Qi M."/>
            <person name="Li Y."/>
            <person name="Yu H."/>
            <person name="Cui Y."/>
            <person name="Wang N."/>
            <person name="Chen C."/>
            <person name="Wu H."/>
            <person name="Zhao Y."/>
            <person name="Zhang J."/>
            <person name="Li Y."/>
            <person name="Zhou W."/>
            <person name="Zhang B."/>
            <person name="Hu W."/>
            <person name="Eijk M."/>
            <person name="Tang J."/>
            <person name="Witsenboer H."/>
            <person name="Zhao S."/>
            <person name="Li Z."/>
            <person name="Zhang A."/>
            <person name="Wang D."/>
            <person name="Liang C."/>
        </authorList>
    </citation>
    <scope>NUCLEOTIDE SEQUENCE [LARGE SCALE GENOMIC DNA]</scope>
    <source>
        <strain evidence="2">cv. G1812</strain>
    </source>
</reference>
<name>A0A8R7PMI1_TRIUA</name>
<evidence type="ECO:0000313" key="2">
    <source>
        <dbReference type="EnsemblPlants" id="TuG1812G0300000149.01.T01"/>
    </source>
</evidence>